<proteinExistence type="predicted"/>
<dbReference type="InterPro" id="IPR052018">
    <property type="entry name" value="PHP_domain"/>
</dbReference>
<feature type="domain" description="Polymerase/histidinol phosphatase N-terminal" evidence="1">
    <location>
        <begin position="10"/>
        <end position="78"/>
    </location>
</feature>
<dbReference type="InterPro" id="IPR004013">
    <property type="entry name" value="PHP_dom"/>
</dbReference>
<dbReference type="SUPFAM" id="SSF89550">
    <property type="entry name" value="PHP domain-like"/>
    <property type="match status" value="1"/>
</dbReference>
<gene>
    <name evidence="2" type="ORF">LCGC14_2089950</name>
</gene>
<dbReference type="AlphaFoldDB" id="A0A0F9EDB2"/>
<dbReference type="GO" id="GO:0004534">
    <property type="term" value="F:5'-3' RNA exonuclease activity"/>
    <property type="evidence" value="ECO:0007669"/>
    <property type="project" value="TreeGrafter"/>
</dbReference>
<dbReference type="Pfam" id="PF13263">
    <property type="entry name" value="PHP_C"/>
    <property type="match status" value="1"/>
</dbReference>
<accession>A0A0F9EDB2</accession>
<protein>
    <recommendedName>
        <fullName evidence="1">Polymerase/histidinol phosphatase N-terminal domain-containing protein</fullName>
    </recommendedName>
</protein>
<dbReference type="Gene3D" id="3.20.20.140">
    <property type="entry name" value="Metal-dependent hydrolases"/>
    <property type="match status" value="1"/>
</dbReference>
<dbReference type="EMBL" id="LAZR01025431">
    <property type="protein sequence ID" value="KKL71934.1"/>
    <property type="molecule type" value="Genomic_DNA"/>
</dbReference>
<dbReference type="SMART" id="SM00481">
    <property type="entry name" value="POLIIIAc"/>
    <property type="match status" value="1"/>
</dbReference>
<evidence type="ECO:0000259" key="1">
    <source>
        <dbReference type="SMART" id="SM00481"/>
    </source>
</evidence>
<dbReference type="Pfam" id="PF02811">
    <property type="entry name" value="PHP"/>
    <property type="match status" value="1"/>
</dbReference>
<reference evidence="2" key="1">
    <citation type="journal article" date="2015" name="Nature">
        <title>Complex archaea that bridge the gap between prokaryotes and eukaryotes.</title>
        <authorList>
            <person name="Spang A."/>
            <person name="Saw J.H."/>
            <person name="Jorgensen S.L."/>
            <person name="Zaremba-Niedzwiedzka K."/>
            <person name="Martijn J."/>
            <person name="Lind A.E."/>
            <person name="van Eijk R."/>
            <person name="Schleper C."/>
            <person name="Guy L."/>
            <person name="Ettema T.J."/>
        </authorList>
    </citation>
    <scope>NUCLEOTIDE SEQUENCE</scope>
</reference>
<name>A0A0F9EDB2_9ZZZZ</name>
<dbReference type="PANTHER" id="PTHR42924">
    <property type="entry name" value="EXONUCLEASE"/>
    <property type="match status" value="1"/>
</dbReference>
<dbReference type="GO" id="GO:0035312">
    <property type="term" value="F:5'-3' DNA exonuclease activity"/>
    <property type="evidence" value="ECO:0007669"/>
    <property type="project" value="TreeGrafter"/>
</dbReference>
<dbReference type="InterPro" id="IPR016195">
    <property type="entry name" value="Pol/histidinol_Pase-like"/>
</dbReference>
<evidence type="ECO:0000313" key="2">
    <source>
        <dbReference type="EMBL" id="KKL71934.1"/>
    </source>
</evidence>
<dbReference type="InterPro" id="IPR003141">
    <property type="entry name" value="Pol/His_phosphatase_N"/>
</dbReference>
<organism evidence="2">
    <name type="scientific">marine sediment metagenome</name>
    <dbReference type="NCBI Taxonomy" id="412755"/>
    <lineage>
        <taxon>unclassified sequences</taxon>
        <taxon>metagenomes</taxon>
        <taxon>ecological metagenomes</taxon>
    </lineage>
</organism>
<dbReference type="PANTHER" id="PTHR42924:SF3">
    <property type="entry name" value="POLYMERASE_HISTIDINOL PHOSPHATASE N-TERMINAL DOMAIN-CONTAINING PROTEIN"/>
    <property type="match status" value="1"/>
</dbReference>
<comment type="caution">
    <text evidence="2">The sequence shown here is derived from an EMBL/GenBank/DDBJ whole genome shotgun (WGS) entry which is preliminary data.</text>
</comment>
<sequence>MSDAVRPGKADLHIHTAISDGMASPRELLDYVEEETDLDIIAVTDHDDLRGALETRESWARGRYRFQVIPGVEVTAIEGHIIALFVEEPLPSLRPAQEVLEAVHRQGGLAIAAHPLNWLTRSLGKRALDRIAASEREGVYLDGLETANQSPGGRLGLKKAAALNRERYHLAEVGGSDAHFLKVIGSAYTEFPGRSGEELRHSILERTCGSASGRRPTMLEIGPWQILRQTWRGLMVTPRTMGWGATAGSFVKRIFSVR</sequence>